<keyword evidence="4" id="KW-1003">Cell membrane</keyword>
<feature type="transmembrane region" description="Helical" evidence="8">
    <location>
        <begin position="312"/>
        <end position="329"/>
    </location>
</feature>
<dbReference type="InterPro" id="IPR037294">
    <property type="entry name" value="ABC_BtuC-like"/>
</dbReference>
<feature type="transmembrane region" description="Helical" evidence="8">
    <location>
        <begin position="122"/>
        <end position="140"/>
    </location>
</feature>
<keyword evidence="7 8" id="KW-0472">Membrane</keyword>
<dbReference type="CDD" id="cd06550">
    <property type="entry name" value="TM_ABC_iron-siderophores_like"/>
    <property type="match status" value="1"/>
</dbReference>
<dbReference type="OrthoDB" id="9782305at2"/>
<dbReference type="FunFam" id="1.10.3470.10:FF:000001">
    <property type="entry name" value="Vitamin B12 ABC transporter permease BtuC"/>
    <property type="match status" value="1"/>
</dbReference>
<dbReference type="PANTHER" id="PTHR30472">
    <property type="entry name" value="FERRIC ENTEROBACTIN TRANSPORT SYSTEM PERMEASE PROTEIN"/>
    <property type="match status" value="1"/>
</dbReference>
<evidence type="ECO:0000256" key="4">
    <source>
        <dbReference type="ARBA" id="ARBA00022475"/>
    </source>
</evidence>
<keyword evidence="3" id="KW-0813">Transport</keyword>
<evidence type="ECO:0000256" key="8">
    <source>
        <dbReference type="SAM" id="Phobius"/>
    </source>
</evidence>
<dbReference type="Proteomes" id="UP000291469">
    <property type="component" value="Chromosome"/>
</dbReference>
<dbReference type="Pfam" id="PF01032">
    <property type="entry name" value="FecCD"/>
    <property type="match status" value="1"/>
</dbReference>
<keyword evidence="10" id="KW-1185">Reference proteome</keyword>
<sequence length="336" mass="33867">MRGAGGHGWRAVGLLVLAVGLAVAVLASLRFGSVALSTEAALGALLDFDGSSEHLIVRRMRLPRTMIGLGAGASLAVAGAIMQAATRNPLAGPGILGVNAGAAVAVVTTVHVAGAVTPRSSVWVALAGALTAALLVYVIGAAGRSGATPIKLALAGLVTTALLESWTSAALVLDRRTLDQVRFWLAGSLAGGEPELLWQVAPLMLAGIVLALLLARQLNALALGDDVARALGQRTGSVRVACLGVVVLLAGSAVAVAGPIAFVGLAVPHIARVLTGPDYRWVQAYAVVLGPTLLLAADVLGRVVARPSELQVGIVTALLGAPFLVALARRRSLPSV</sequence>
<dbReference type="AlphaFoldDB" id="A0A411YL05"/>
<dbReference type="PANTHER" id="PTHR30472:SF1">
    <property type="entry name" value="FE(3+) DICITRATE TRANSPORT SYSTEM PERMEASE PROTEIN FECC-RELATED"/>
    <property type="match status" value="1"/>
</dbReference>
<evidence type="ECO:0000256" key="2">
    <source>
        <dbReference type="ARBA" id="ARBA00007935"/>
    </source>
</evidence>
<keyword evidence="6 8" id="KW-1133">Transmembrane helix</keyword>
<gene>
    <name evidence="9" type="ORF">ER308_01950</name>
</gene>
<name>A0A411YL05_9ACTN</name>
<dbReference type="KEGG" id="erz:ER308_01950"/>
<protein>
    <submittedName>
        <fullName evidence="9">Iron ABC transporter permease</fullName>
    </submittedName>
</protein>
<proteinExistence type="inferred from homology"/>
<feature type="transmembrane region" description="Helical" evidence="8">
    <location>
        <begin position="94"/>
        <end position="116"/>
    </location>
</feature>
<dbReference type="InterPro" id="IPR000522">
    <property type="entry name" value="ABC_transptr_permease_BtuC"/>
</dbReference>
<feature type="transmembrane region" description="Helical" evidence="8">
    <location>
        <begin position="61"/>
        <end position="82"/>
    </location>
</feature>
<evidence type="ECO:0000256" key="6">
    <source>
        <dbReference type="ARBA" id="ARBA00022989"/>
    </source>
</evidence>
<dbReference type="GO" id="GO:0033214">
    <property type="term" value="P:siderophore-iron import into cell"/>
    <property type="evidence" value="ECO:0007669"/>
    <property type="project" value="TreeGrafter"/>
</dbReference>
<organism evidence="9 10">
    <name type="scientific">Egibacter rhizosphaerae</name>
    <dbReference type="NCBI Taxonomy" id="1670831"/>
    <lineage>
        <taxon>Bacteria</taxon>
        <taxon>Bacillati</taxon>
        <taxon>Actinomycetota</taxon>
        <taxon>Nitriliruptoria</taxon>
        <taxon>Egibacterales</taxon>
        <taxon>Egibacteraceae</taxon>
        <taxon>Egibacter</taxon>
    </lineage>
</organism>
<comment type="similarity">
    <text evidence="2">Belongs to the binding-protein-dependent transport system permease family. FecCD subfamily.</text>
</comment>
<accession>A0A411YL05</accession>
<dbReference type="Gene3D" id="1.10.3470.10">
    <property type="entry name" value="ABC transporter involved in vitamin B12 uptake, BtuC"/>
    <property type="match status" value="1"/>
</dbReference>
<feature type="transmembrane region" description="Helical" evidence="8">
    <location>
        <begin position="282"/>
        <end position="300"/>
    </location>
</feature>
<evidence type="ECO:0000256" key="3">
    <source>
        <dbReference type="ARBA" id="ARBA00022448"/>
    </source>
</evidence>
<reference evidence="9 10" key="1">
    <citation type="submission" date="2019-01" db="EMBL/GenBank/DDBJ databases">
        <title>Egibacter rhizosphaerae EGI 80759T.</title>
        <authorList>
            <person name="Chen D.-D."/>
            <person name="Tian Y."/>
            <person name="Jiao J.-Y."/>
            <person name="Zhang X.-T."/>
            <person name="Zhang Y.-G."/>
            <person name="Zhang Y."/>
            <person name="Xiao M."/>
            <person name="Shu W.-S."/>
            <person name="Li W.-J."/>
        </authorList>
    </citation>
    <scope>NUCLEOTIDE SEQUENCE [LARGE SCALE GENOMIC DNA]</scope>
    <source>
        <strain evidence="9 10">EGI 80759</strain>
    </source>
</reference>
<dbReference type="SUPFAM" id="SSF81345">
    <property type="entry name" value="ABC transporter involved in vitamin B12 uptake, BtuC"/>
    <property type="match status" value="1"/>
</dbReference>
<evidence type="ECO:0000256" key="7">
    <source>
        <dbReference type="ARBA" id="ARBA00023136"/>
    </source>
</evidence>
<dbReference type="EMBL" id="CP036402">
    <property type="protein sequence ID" value="QBI21861.1"/>
    <property type="molecule type" value="Genomic_DNA"/>
</dbReference>
<evidence type="ECO:0000313" key="10">
    <source>
        <dbReference type="Proteomes" id="UP000291469"/>
    </source>
</evidence>
<evidence type="ECO:0000256" key="1">
    <source>
        <dbReference type="ARBA" id="ARBA00004651"/>
    </source>
</evidence>
<dbReference type="GO" id="GO:0022857">
    <property type="term" value="F:transmembrane transporter activity"/>
    <property type="evidence" value="ECO:0007669"/>
    <property type="project" value="InterPro"/>
</dbReference>
<evidence type="ECO:0000313" key="9">
    <source>
        <dbReference type="EMBL" id="QBI21861.1"/>
    </source>
</evidence>
<evidence type="ECO:0000256" key="5">
    <source>
        <dbReference type="ARBA" id="ARBA00022692"/>
    </source>
</evidence>
<feature type="transmembrane region" description="Helical" evidence="8">
    <location>
        <begin position="196"/>
        <end position="215"/>
    </location>
</feature>
<feature type="transmembrane region" description="Helical" evidence="8">
    <location>
        <begin position="236"/>
        <end position="262"/>
    </location>
</feature>
<keyword evidence="5 8" id="KW-0812">Transmembrane</keyword>
<comment type="subcellular location">
    <subcellularLocation>
        <location evidence="1">Cell membrane</location>
        <topology evidence="1">Multi-pass membrane protein</topology>
    </subcellularLocation>
</comment>
<dbReference type="GO" id="GO:0005886">
    <property type="term" value="C:plasma membrane"/>
    <property type="evidence" value="ECO:0007669"/>
    <property type="project" value="UniProtKB-SubCell"/>
</dbReference>